<feature type="transmembrane region" description="Helical" evidence="1">
    <location>
        <begin position="110"/>
        <end position="135"/>
    </location>
</feature>
<evidence type="ECO:0000313" key="3">
    <source>
        <dbReference type="Proteomes" id="UP001558534"/>
    </source>
</evidence>
<dbReference type="Pfam" id="PF11139">
    <property type="entry name" value="SfLAP"/>
    <property type="match status" value="1"/>
</dbReference>
<feature type="transmembrane region" description="Helical" evidence="1">
    <location>
        <begin position="81"/>
        <end position="98"/>
    </location>
</feature>
<dbReference type="InterPro" id="IPR021315">
    <property type="entry name" value="Gap/Sap"/>
</dbReference>
<feature type="transmembrane region" description="Helical" evidence="1">
    <location>
        <begin position="197"/>
        <end position="216"/>
    </location>
</feature>
<proteinExistence type="predicted"/>
<feature type="transmembrane region" description="Helical" evidence="1">
    <location>
        <begin position="155"/>
        <end position="176"/>
    </location>
</feature>
<name>A0ABV3W3A2_9BACI</name>
<reference evidence="2 3" key="1">
    <citation type="submission" date="2024-07" db="EMBL/GenBank/DDBJ databases">
        <title>Characterization of a bacterium isolated from hydrolysated instant sea cucumber by whole-genome sequencing and metabolomics.</title>
        <authorList>
            <person name="Luo X."/>
            <person name="Zhang Z."/>
            <person name="Zheng Z."/>
            <person name="Zhang W."/>
            <person name="Ming T."/>
            <person name="Jiao L."/>
            <person name="Su X."/>
            <person name="Kong F."/>
            <person name="Xu J."/>
        </authorList>
    </citation>
    <scope>NUCLEOTIDE SEQUENCE [LARGE SCALE GENOMIC DNA]</scope>
    <source>
        <strain evidence="2 3">XL-2024</strain>
    </source>
</reference>
<organism evidence="2 3">
    <name type="scientific">Lysinibacillus xylanilyticus</name>
    <dbReference type="NCBI Taxonomy" id="582475"/>
    <lineage>
        <taxon>Bacteria</taxon>
        <taxon>Bacillati</taxon>
        <taxon>Bacillota</taxon>
        <taxon>Bacilli</taxon>
        <taxon>Bacillales</taxon>
        <taxon>Bacillaceae</taxon>
        <taxon>Lysinibacillus</taxon>
    </lineage>
</organism>
<keyword evidence="1" id="KW-0472">Membrane</keyword>
<dbReference type="Proteomes" id="UP001558534">
    <property type="component" value="Unassembled WGS sequence"/>
</dbReference>
<dbReference type="RefSeq" id="WP_368638054.1">
    <property type="nucleotide sequence ID" value="NZ_JBFRHK010000016.1"/>
</dbReference>
<evidence type="ECO:0000256" key="1">
    <source>
        <dbReference type="SAM" id="Phobius"/>
    </source>
</evidence>
<protein>
    <submittedName>
        <fullName evidence="2">GAP family protein</fullName>
    </submittedName>
</protein>
<keyword evidence="1" id="KW-1133">Transmembrane helix</keyword>
<keyword evidence="1" id="KW-0812">Transmembrane</keyword>
<accession>A0ABV3W3A2</accession>
<evidence type="ECO:0000313" key="2">
    <source>
        <dbReference type="EMBL" id="MEX3747518.1"/>
    </source>
</evidence>
<feature type="transmembrane region" description="Helical" evidence="1">
    <location>
        <begin position="40"/>
        <end position="61"/>
    </location>
</feature>
<dbReference type="EMBL" id="JBFRHK010000016">
    <property type="protein sequence ID" value="MEX3747518.1"/>
    <property type="molecule type" value="Genomic_DNA"/>
</dbReference>
<gene>
    <name evidence="2" type="ORF">AB1300_20610</name>
</gene>
<comment type="caution">
    <text evidence="2">The sequence shown here is derived from an EMBL/GenBank/DDBJ whole genome shotgun (WGS) entry which is preliminary data.</text>
</comment>
<feature type="transmembrane region" description="Helical" evidence="1">
    <location>
        <begin position="6"/>
        <end position="33"/>
    </location>
</feature>
<keyword evidence="3" id="KW-1185">Reference proteome</keyword>
<sequence length="217" mass="23679">MSTESLLLIGGLAILDMFSPAIIGVTVYVLLVAKKQQSRLLLAYLTTVALFYFCTGIFLMLGLDVVFDPIANALNSHSARLVMTIVGAILFIGSWLVPKKKTSGSPKPKSFSIEAMIALGFTTSLLEVATALPYFATIGILTSNHLAFYEWLPIIAGYNLIMITPAIILLGLHILFRRFMTTPLRKIQALFDKSTSSALSWVMFLVGLILLMNGGMI</sequence>